<evidence type="ECO:0000256" key="1">
    <source>
        <dbReference type="ARBA" id="ARBA00004202"/>
    </source>
</evidence>
<evidence type="ECO:0000313" key="10">
    <source>
        <dbReference type="Proteomes" id="UP001428290"/>
    </source>
</evidence>
<evidence type="ECO:0000256" key="3">
    <source>
        <dbReference type="ARBA" id="ARBA00022448"/>
    </source>
</evidence>
<organism evidence="9 10">
    <name type="scientific">Herpetosiphon gulosus</name>
    <dbReference type="NCBI Taxonomy" id="1973496"/>
    <lineage>
        <taxon>Bacteria</taxon>
        <taxon>Bacillati</taxon>
        <taxon>Chloroflexota</taxon>
        <taxon>Chloroflexia</taxon>
        <taxon>Herpetosiphonales</taxon>
        <taxon>Herpetosiphonaceae</taxon>
        <taxon>Herpetosiphon</taxon>
    </lineage>
</organism>
<evidence type="ECO:0000256" key="5">
    <source>
        <dbReference type="ARBA" id="ARBA00022741"/>
    </source>
</evidence>
<feature type="domain" description="ABC transporter" evidence="8">
    <location>
        <begin position="8"/>
        <end position="258"/>
    </location>
</feature>
<dbReference type="InterPro" id="IPR003439">
    <property type="entry name" value="ABC_transporter-like_ATP-bd"/>
</dbReference>
<protein>
    <submittedName>
        <fullName evidence="9">Oligopeptide transport ATP-binding protein OppD</fullName>
    </submittedName>
</protein>
<dbReference type="PANTHER" id="PTHR43297:SF2">
    <property type="entry name" value="DIPEPTIDE TRANSPORT ATP-BINDING PROTEIN DPPD"/>
    <property type="match status" value="1"/>
</dbReference>
<dbReference type="CDD" id="cd03257">
    <property type="entry name" value="ABC_NikE_OppD_transporters"/>
    <property type="match status" value="1"/>
</dbReference>
<reference evidence="9 10" key="1">
    <citation type="submission" date="2024-02" db="EMBL/GenBank/DDBJ databases">
        <title>Herpetosiphon gulosus NBRC 112829.</title>
        <authorList>
            <person name="Ichikawa N."/>
            <person name="Katano-Makiyama Y."/>
            <person name="Hidaka K."/>
        </authorList>
    </citation>
    <scope>NUCLEOTIDE SEQUENCE [LARGE SCALE GENOMIC DNA]</scope>
    <source>
        <strain evidence="9 10">NBRC 112829</strain>
    </source>
</reference>
<dbReference type="Pfam" id="PF00005">
    <property type="entry name" value="ABC_tran"/>
    <property type="match status" value="1"/>
</dbReference>
<comment type="similarity">
    <text evidence="2">Belongs to the ABC transporter superfamily.</text>
</comment>
<dbReference type="PROSITE" id="PS00211">
    <property type="entry name" value="ABC_TRANSPORTER_1"/>
    <property type="match status" value="1"/>
</dbReference>
<keyword evidence="6 9" id="KW-0067">ATP-binding</keyword>
<accession>A0ABP9WTN7</accession>
<comment type="caution">
    <text evidence="9">The sequence shown here is derived from an EMBL/GenBank/DDBJ whole genome shotgun (WGS) entry which is preliminary data.</text>
</comment>
<keyword evidence="4" id="KW-1003">Cell membrane</keyword>
<dbReference type="EMBL" id="BAABRU010000001">
    <property type="protein sequence ID" value="GAA5526561.1"/>
    <property type="molecule type" value="Genomic_DNA"/>
</dbReference>
<dbReference type="NCBIfam" id="TIGR01727">
    <property type="entry name" value="oligo_HPY"/>
    <property type="match status" value="1"/>
</dbReference>
<evidence type="ECO:0000256" key="2">
    <source>
        <dbReference type="ARBA" id="ARBA00005417"/>
    </source>
</evidence>
<proteinExistence type="inferred from homology"/>
<evidence type="ECO:0000259" key="8">
    <source>
        <dbReference type="PROSITE" id="PS50893"/>
    </source>
</evidence>
<keyword evidence="10" id="KW-1185">Reference proteome</keyword>
<dbReference type="PROSITE" id="PS50893">
    <property type="entry name" value="ABC_TRANSPORTER_2"/>
    <property type="match status" value="1"/>
</dbReference>
<sequence>MAQSDVLLKLKGVKTYFFTDEGTVHAVDGLDFQVRRGETLGIVGESGCGKSVTSMSILRLLGKTGKVIEGEIMFDGENLLDLSEEEMRKIRGNRISMIFQQPTTCLNPVFRIGEQIIEALQIHQGLSGEEGNKRTIELLTLVGLPDPVRRMRSFPHEISGGQAQRVMIAMALACNPELLIADEPTTALDVTIQAQILDLMRELREKVNTAIILITHDLGVVAEMAENVMVMYAGKAVEYAPVHALFEAPKHPYTQGLIASTPVLGNVRDELETIPGQVPSLLNPPAGCRFASRCAHRMDQCTQEEPPLIKLEGDRLVRCWLY</sequence>
<dbReference type="InterPro" id="IPR017871">
    <property type="entry name" value="ABC_transporter-like_CS"/>
</dbReference>
<dbReference type="GO" id="GO:0005524">
    <property type="term" value="F:ATP binding"/>
    <property type="evidence" value="ECO:0007669"/>
    <property type="project" value="UniProtKB-KW"/>
</dbReference>
<dbReference type="InterPro" id="IPR050388">
    <property type="entry name" value="ABC_Ni/Peptide_Import"/>
</dbReference>
<dbReference type="SMART" id="SM00382">
    <property type="entry name" value="AAA"/>
    <property type="match status" value="1"/>
</dbReference>
<dbReference type="SUPFAM" id="SSF52540">
    <property type="entry name" value="P-loop containing nucleoside triphosphate hydrolases"/>
    <property type="match status" value="1"/>
</dbReference>
<gene>
    <name evidence="9" type="primary">oppD_1</name>
    <name evidence="9" type="ORF">Hgul01_00334</name>
</gene>
<evidence type="ECO:0000256" key="7">
    <source>
        <dbReference type="ARBA" id="ARBA00023136"/>
    </source>
</evidence>
<keyword evidence="3" id="KW-0813">Transport</keyword>
<evidence type="ECO:0000256" key="4">
    <source>
        <dbReference type="ARBA" id="ARBA00022475"/>
    </source>
</evidence>
<comment type="subcellular location">
    <subcellularLocation>
        <location evidence="1">Cell membrane</location>
        <topology evidence="1">Peripheral membrane protein</topology>
    </subcellularLocation>
</comment>
<evidence type="ECO:0000313" key="9">
    <source>
        <dbReference type="EMBL" id="GAA5526561.1"/>
    </source>
</evidence>
<evidence type="ECO:0000256" key="6">
    <source>
        <dbReference type="ARBA" id="ARBA00022840"/>
    </source>
</evidence>
<dbReference type="InterPro" id="IPR027417">
    <property type="entry name" value="P-loop_NTPase"/>
</dbReference>
<keyword evidence="5" id="KW-0547">Nucleotide-binding</keyword>
<dbReference type="Pfam" id="PF08352">
    <property type="entry name" value="oligo_HPY"/>
    <property type="match status" value="1"/>
</dbReference>
<dbReference type="Proteomes" id="UP001428290">
    <property type="component" value="Unassembled WGS sequence"/>
</dbReference>
<dbReference type="Gene3D" id="3.40.50.300">
    <property type="entry name" value="P-loop containing nucleotide triphosphate hydrolases"/>
    <property type="match status" value="1"/>
</dbReference>
<dbReference type="PANTHER" id="PTHR43297">
    <property type="entry name" value="OLIGOPEPTIDE TRANSPORT ATP-BINDING PROTEIN APPD"/>
    <property type="match status" value="1"/>
</dbReference>
<name>A0ABP9WTN7_9CHLR</name>
<dbReference type="InterPro" id="IPR003593">
    <property type="entry name" value="AAA+_ATPase"/>
</dbReference>
<dbReference type="InterPro" id="IPR013563">
    <property type="entry name" value="Oligopep_ABC_C"/>
</dbReference>
<keyword evidence="7" id="KW-0472">Membrane</keyword>